<dbReference type="EMBL" id="CP043028">
    <property type="protein sequence ID" value="QFJ53863.1"/>
    <property type="molecule type" value="Genomic_DNA"/>
</dbReference>
<gene>
    <name evidence="3" type="ORF">FXF36_02755</name>
</gene>
<evidence type="ECO:0000313" key="4">
    <source>
        <dbReference type="Proteomes" id="UP000327030"/>
    </source>
</evidence>
<feature type="compositionally biased region" description="Polar residues" evidence="2">
    <location>
        <begin position="7"/>
        <end position="27"/>
    </location>
</feature>
<reference evidence="4" key="1">
    <citation type="submission" date="2019-08" db="EMBL/GenBank/DDBJ databases">
        <title>Complete Genome Sequence of the Polysaccharide-Degrading Rumen Bacterium Pseudobutyrivibrio xylanivorans MA3014.</title>
        <authorList>
            <person name="Palevich N."/>
            <person name="Maclean P.H."/>
            <person name="Kelly W.J."/>
            <person name="Leahy S.C."/>
            <person name="Rakonjac J."/>
            <person name="Attwood G.T."/>
        </authorList>
    </citation>
    <scope>NUCLEOTIDE SEQUENCE [LARGE SCALE GENOMIC DNA]</scope>
    <source>
        <strain evidence="4">MA3014</strain>
    </source>
</reference>
<evidence type="ECO:0000313" key="3">
    <source>
        <dbReference type="EMBL" id="QFJ53863.1"/>
    </source>
</evidence>
<dbReference type="AlphaFoldDB" id="A0A5P6VMI6"/>
<organism evidence="3 4">
    <name type="scientific">Pseudobutyrivibrio xylanivorans</name>
    <dbReference type="NCBI Taxonomy" id="185007"/>
    <lineage>
        <taxon>Bacteria</taxon>
        <taxon>Bacillati</taxon>
        <taxon>Bacillota</taxon>
        <taxon>Clostridia</taxon>
        <taxon>Lachnospirales</taxon>
        <taxon>Lachnospiraceae</taxon>
        <taxon>Pseudobutyrivibrio</taxon>
    </lineage>
</organism>
<name>A0A5P6VMI6_PSEXY</name>
<keyword evidence="1" id="KW-0175">Coiled coil</keyword>
<dbReference type="KEGG" id="pxv:FXF36_02755"/>
<feature type="region of interest" description="Disordered" evidence="2">
    <location>
        <begin position="1"/>
        <end position="27"/>
    </location>
</feature>
<proteinExistence type="predicted"/>
<dbReference type="OrthoDB" id="49105at2"/>
<dbReference type="RefSeq" id="WP_151622360.1">
    <property type="nucleotide sequence ID" value="NZ_CP043028.1"/>
</dbReference>
<sequence>MGIDINGISNVTPTALTSNEPSNIENTETPVRINSINKKSNDEGVTYEKGDKTETGSYKINKMSKEDRAALVQQLKDNMEKQKQQMLELVNKTISGQVGTFGKANDDSFWRMLAGGNFKVDAATKAKAQADIGEDGYWGVKQTSQRLFDFASALAGDDVEKMHEMQKAMHKGFGLAGKSWGRKLPSICQQTMDAADSLFDNYFKAKESESKEVINENTVNISK</sequence>
<accession>A0A5P6VMI6</accession>
<feature type="coiled-coil region" evidence="1">
    <location>
        <begin position="65"/>
        <end position="92"/>
    </location>
</feature>
<evidence type="ECO:0000256" key="2">
    <source>
        <dbReference type="SAM" id="MobiDB-lite"/>
    </source>
</evidence>
<protein>
    <submittedName>
        <fullName evidence="3">Uncharacterized protein</fullName>
    </submittedName>
</protein>
<dbReference type="Proteomes" id="UP000327030">
    <property type="component" value="Chromosome 1"/>
</dbReference>
<evidence type="ECO:0000256" key="1">
    <source>
        <dbReference type="SAM" id="Coils"/>
    </source>
</evidence>